<keyword evidence="2" id="KW-1185">Reference proteome</keyword>
<dbReference type="Proteomes" id="UP000823790">
    <property type="component" value="Unassembled WGS sequence"/>
</dbReference>
<name>A0ABS4DRH9_9GAMM</name>
<gene>
    <name evidence="1" type="ORF">J7I44_15145</name>
</gene>
<evidence type="ECO:0000313" key="2">
    <source>
        <dbReference type="Proteomes" id="UP000823790"/>
    </source>
</evidence>
<dbReference type="EMBL" id="JAGJRS010000034">
    <property type="protein sequence ID" value="MBP1475645.1"/>
    <property type="molecule type" value="Genomic_DNA"/>
</dbReference>
<accession>A0ABS4DRH9</accession>
<protein>
    <submittedName>
        <fullName evidence="1">Uncharacterized protein</fullName>
    </submittedName>
</protein>
<dbReference type="RefSeq" id="WP_209622736.1">
    <property type="nucleotide sequence ID" value="NZ_JAGJRS010000034.1"/>
</dbReference>
<comment type="caution">
    <text evidence="1">The sequence shown here is derived from an EMBL/GenBank/DDBJ whole genome shotgun (WGS) entry which is preliminary data.</text>
</comment>
<reference evidence="1 2" key="1">
    <citation type="submission" date="2021-04" db="EMBL/GenBank/DDBJ databases">
        <authorList>
            <person name="Huq M.A."/>
        </authorList>
    </citation>
    <scope>NUCLEOTIDE SEQUENCE [LARGE SCALE GENOMIC DNA]</scope>
    <source>
        <strain evidence="1 2">MAH-13</strain>
    </source>
</reference>
<organism evidence="1 2">
    <name type="scientific">Frateuria flava</name>
    <dbReference type="NCBI Taxonomy" id="2821489"/>
    <lineage>
        <taxon>Bacteria</taxon>
        <taxon>Pseudomonadati</taxon>
        <taxon>Pseudomonadota</taxon>
        <taxon>Gammaproteobacteria</taxon>
        <taxon>Lysobacterales</taxon>
        <taxon>Rhodanobacteraceae</taxon>
        <taxon>Frateuria</taxon>
    </lineage>
</organism>
<proteinExistence type="predicted"/>
<evidence type="ECO:0000313" key="1">
    <source>
        <dbReference type="EMBL" id="MBP1475645.1"/>
    </source>
</evidence>
<sequence length="143" mass="15880">MAVEDETSCWVDFPEGRACFSGGIRGVDERGHETVAVSIGKQNYFGEVRRSFMPNGQDFNVEIVSFGFPSKEYVGEAPFEARHSLTSVELETARTLLVGLVQRGLSFAERPRVLTEYPGSRFMGKVVFREGWALVQPPEGNDA</sequence>